<reference evidence="2" key="2">
    <citation type="journal article" date="2023" name="J. Biol. Chem.">
        <title>Structure of a dimeric photosystem II complex from acyanobacterium acclimated to far-red light.</title>
        <authorList>
            <person name="Gisriel C.J."/>
            <person name="Shen G."/>
            <person name="Flesher D.A."/>
            <person name="Kurashov V."/>
            <person name="Golbeck J.H."/>
            <person name="Brudvig G.W."/>
            <person name="Amin M."/>
            <person name="Bryant D.A."/>
        </authorList>
    </citation>
    <scope>STRUCTURE BY ELECTRON MICROSCOPY (2.60 ANGSTROMS) OF 1-274</scope>
</reference>
<accession>A0ACD6B9N5</accession>
<gene>
    <name evidence="1" type="ORF">S7335_5307</name>
</gene>
<dbReference type="EMBL" id="DS989904">
    <property type="protein sequence ID" value="EDX87597.1"/>
    <property type="molecule type" value="Genomic_DNA"/>
</dbReference>
<evidence type="ECO:0000313" key="1">
    <source>
        <dbReference type="EMBL" id="EDX87597.1"/>
    </source>
</evidence>
<evidence type="ECO:0007829" key="2">
    <source>
        <dbReference type="PDB" id="8EQM"/>
    </source>
</evidence>
<keyword evidence="2" id="KW-0002">3D-structure</keyword>
<name>A0ACD6B9N5_SYNS7</name>
<reference evidence="1" key="1">
    <citation type="submission" date="2008-07" db="EMBL/GenBank/DDBJ databases">
        <authorList>
            <person name="Tandeau de Marsac N."/>
            <person name="Ferriera S."/>
            <person name="Johnson J."/>
            <person name="Kravitz S."/>
            <person name="Beeson K."/>
            <person name="Sutton G."/>
            <person name="Rogers Y.-H."/>
            <person name="Friedman R."/>
            <person name="Frazier M."/>
            <person name="Venter J.C."/>
        </authorList>
    </citation>
    <scope>NUCLEOTIDE SEQUENCE</scope>
    <source>
        <strain evidence="1">PCC 7335</strain>
    </source>
</reference>
<protein>
    <submittedName>
        <fullName evidence="1">Manganese-stabilizing protein / photosystem II polypeptide</fullName>
    </submittedName>
</protein>
<sequence length="274" mass="29294">MIATVLVLTLGLLTACSGTKIAGDSLTYDDIRGSGLANDCPALTGTNMDAIPLEGSQPYQIRSLCLQPQTFLVETFPSVNGQLKKQAGRFVEGKLLTRSSFTLDQVSGQLQKASNGALTFVEQGGFDFQPVTVQIPNGDRVPLLFTVKGLVAKTAEAIDTIRPSTRFSGSFDVPPYRTSSFIDPKGRGLAVGYDAAVGIPIQADREAFSRQNNKSFKVGTGNIVLQVDRVNQSTGEISGSFESQQPSDTDFGSKPAMTVKILGQFYSRITPEIA</sequence>
<proteinExistence type="evidence at protein level"/>
<organism evidence="1">
    <name type="scientific">Synechococcus sp. (strain ATCC 29403 / PCC 7335)</name>
    <dbReference type="NCBI Taxonomy" id="91464"/>
    <lineage>
        <taxon>Bacteria</taxon>
        <taxon>Bacillati</taxon>
        <taxon>Cyanobacteriota</taxon>
        <taxon>Cyanophyceae</taxon>
        <taxon>Synechococcales</taxon>
        <taxon>Synechococcaceae</taxon>
        <taxon>Synechococcus</taxon>
    </lineage>
</organism>
<dbReference type="PDB" id="8EQM">
    <property type="method" value="EM"/>
    <property type="resolution" value="2.60 A"/>
    <property type="chains" value="O/o=1-274"/>
</dbReference>
<accession>B4WKJ1</accession>